<evidence type="ECO:0000256" key="3">
    <source>
        <dbReference type="ARBA" id="ARBA00022475"/>
    </source>
</evidence>
<sequence length="57" mass="6589">MTTTTTTTINTSSSKNIKNNNRRRRSSSRGLGSVLREQRAKLYIIKRCVVMLLCWQD</sequence>
<comment type="caution">
    <text evidence="9">The sequence shown here is derived from an EMBL/GenBank/DDBJ whole genome shotgun (WGS) entry which is preliminary data.</text>
</comment>
<evidence type="ECO:0000256" key="2">
    <source>
        <dbReference type="ARBA" id="ARBA00022473"/>
    </source>
</evidence>
<evidence type="ECO:0000313" key="9">
    <source>
        <dbReference type="EMBL" id="RAL38286.1"/>
    </source>
</evidence>
<evidence type="ECO:0000256" key="4">
    <source>
        <dbReference type="ARBA" id="ARBA00022692"/>
    </source>
</evidence>
<protein>
    <submittedName>
        <fullName evidence="9">Uncharacterized protein</fullName>
    </submittedName>
</protein>
<evidence type="ECO:0000256" key="7">
    <source>
        <dbReference type="ARBA" id="ARBA00024340"/>
    </source>
</evidence>
<feature type="compositionally biased region" description="Low complexity" evidence="8">
    <location>
        <begin position="1"/>
        <end position="19"/>
    </location>
</feature>
<dbReference type="GO" id="GO:0048367">
    <property type="term" value="P:shoot system development"/>
    <property type="evidence" value="ECO:0007669"/>
    <property type="project" value="UniProtKB-ARBA"/>
</dbReference>
<proteinExistence type="inferred from homology"/>
<keyword evidence="5" id="KW-1133">Transmembrane helix</keyword>
<keyword evidence="3" id="KW-1003">Cell membrane</keyword>
<comment type="subcellular location">
    <subcellularLocation>
        <location evidence="1">Cell membrane</location>
        <topology evidence="1">Single-pass membrane protein</topology>
    </subcellularLocation>
</comment>
<evidence type="ECO:0000256" key="6">
    <source>
        <dbReference type="ARBA" id="ARBA00023136"/>
    </source>
</evidence>
<gene>
    <name evidence="9" type="ORF">DM860_002264</name>
</gene>
<dbReference type="Proteomes" id="UP000249390">
    <property type="component" value="Unassembled WGS sequence"/>
</dbReference>
<organism evidence="9 10">
    <name type="scientific">Cuscuta australis</name>
    <dbReference type="NCBI Taxonomy" id="267555"/>
    <lineage>
        <taxon>Eukaryota</taxon>
        <taxon>Viridiplantae</taxon>
        <taxon>Streptophyta</taxon>
        <taxon>Embryophyta</taxon>
        <taxon>Tracheophyta</taxon>
        <taxon>Spermatophyta</taxon>
        <taxon>Magnoliopsida</taxon>
        <taxon>eudicotyledons</taxon>
        <taxon>Gunneridae</taxon>
        <taxon>Pentapetalae</taxon>
        <taxon>asterids</taxon>
        <taxon>lamiids</taxon>
        <taxon>Solanales</taxon>
        <taxon>Convolvulaceae</taxon>
        <taxon>Cuscuteae</taxon>
        <taxon>Cuscuta</taxon>
        <taxon>Cuscuta subgen. Grammica</taxon>
        <taxon>Cuscuta sect. Cleistogrammica</taxon>
    </lineage>
</organism>
<evidence type="ECO:0000313" key="10">
    <source>
        <dbReference type="Proteomes" id="UP000249390"/>
    </source>
</evidence>
<dbReference type="EMBL" id="NQVE01000209">
    <property type="protein sequence ID" value="RAL38286.1"/>
    <property type="molecule type" value="Genomic_DNA"/>
</dbReference>
<dbReference type="AlphaFoldDB" id="A0A328CYK0"/>
<dbReference type="PANTHER" id="PTHR47855">
    <property type="entry name" value="OS01G0525701 PROTEIN"/>
    <property type="match status" value="1"/>
</dbReference>
<dbReference type="Pfam" id="PF08137">
    <property type="entry name" value="DVL"/>
    <property type="match status" value="1"/>
</dbReference>
<dbReference type="GO" id="GO:0008285">
    <property type="term" value="P:negative regulation of cell population proliferation"/>
    <property type="evidence" value="ECO:0007669"/>
    <property type="project" value="InterPro"/>
</dbReference>
<evidence type="ECO:0000256" key="5">
    <source>
        <dbReference type="ARBA" id="ARBA00022989"/>
    </source>
</evidence>
<dbReference type="InterPro" id="IPR012552">
    <property type="entry name" value="DVL"/>
</dbReference>
<dbReference type="GO" id="GO:0005886">
    <property type="term" value="C:plasma membrane"/>
    <property type="evidence" value="ECO:0007669"/>
    <property type="project" value="UniProtKB-SubCell"/>
</dbReference>
<comment type="similarity">
    <text evidence="7">Belongs to the DVL/RTFL small polypeptides family.</text>
</comment>
<feature type="region of interest" description="Disordered" evidence="8">
    <location>
        <begin position="1"/>
        <end position="32"/>
    </location>
</feature>
<reference evidence="9 10" key="1">
    <citation type="submission" date="2018-06" db="EMBL/GenBank/DDBJ databases">
        <title>The Genome of Cuscuta australis (Dodder) Provides Insight into the Evolution of Plant Parasitism.</title>
        <authorList>
            <person name="Liu H."/>
        </authorList>
    </citation>
    <scope>NUCLEOTIDE SEQUENCE [LARGE SCALE GENOMIC DNA]</scope>
    <source>
        <strain evidence="10">cv. Yunnan</strain>
        <tissue evidence="9">Vines</tissue>
    </source>
</reference>
<dbReference type="InterPro" id="IPR052153">
    <property type="entry name" value="DVL/RTFL_small_peptides"/>
</dbReference>
<evidence type="ECO:0000256" key="8">
    <source>
        <dbReference type="SAM" id="MobiDB-lite"/>
    </source>
</evidence>
<keyword evidence="10" id="KW-1185">Reference proteome</keyword>
<accession>A0A328CYK0</accession>
<keyword evidence="2" id="KW-0217">Developmental protein</keyword>
<dbReference type="PANTHER" id="PTHR47855:SF6">
    <property type="entry name" value="ROTUNDIFOLIA LIKE 8"/>
    <property type="match status" value="1"/>
</dbReference>
<evidence type="ECO:0000256" key="1">
    <source>
        <dbReference type="ARBA" id="ARBA00004162"/>
    </source>
</evidence>
<name>A0A328CYK0_9ASTE</name>
<keyword evidence="4" id="KW-0812">Transmembrane</keyword>
<keyword evidence="6" id="KW-0472">Membrane</keyword>